<sequence>MRSLKYLLLPFILFYGVKVAAQVEQDGPYIVRSGKNIIAHYVLNDISKTDTLNEKNPVQVRFAKHKEWDFSFKLRANNVIQPSSYKAVEKMLVLSDIEGEFEAFRALMIANKVIDEKYNWIFGKGHLVICGDLFDRGKDVVPYLWLLYKLEEDAIKKGGFVHVLLGNHDVMNMAGDLRYLAPKYPASAKLIGITYEKLIAEDTEIGKWLRSKNAIEKIGDKLFLHAGISPEINATNLSLQEINDKCRSYYGISTKKLDADGKKWMSSGGPFWYRGYFGDDRTPITTVDSTLAKFDVRQIVVGHTITEENIAAYYGDKVIGVDVNQHKGNRKAIIFNGEKTLVVDDKGNRTPLANADKK</sequence>
<dbReference type="GO" id="GO:0016787">
    <property type="term" value="F:hydrolase activity"/>
    <property type="evidence" value="ECO:0007669"/>
    <property type="project" value="InterPro"/>
</dbReference>
<dbReference type="Pfam" id="PF00149">
    <property type="entry name" value="Metallophos"/>
    <property type="match status" value="1"/>
</dbReference>
<dbReference type="RefSeq" id="WP_051010211.1">
    <property type="nucleotide sequence ID" value="NZ_JAPJUH010000005.1"/>
</dbReference>
<dbReference type="AlphaFoldDB" id="A0A9X3DHN8"/>
<accession>A0A9X3DHN8</accession>
<feature type="domain" description="Calcineurin-like phosphoesterase" evidence="2">
    <location>
        <begin position="91"/>
        <end position="304"/>
    </location>
</feature>
<keyword evidence="1" id="KW-0732">Signal</keyword>
<name>A0A9X3DHN8_9SPHI</name>
<dbReference type="Gene3D" id="3.60.21.10">
    <property type="match status" value="1"/>
</dbReference>
<evidence type="ECO:0000256" key="1">
    <source>
        <dbReference type="SAM" id="SignalP"/>
    </source>
</evidence>
<evidence type="ECO:0000259" key="2">
    <source>
        <dbReference type="Pfam" id="PF00149"/>
    </source>
</evidence>
<dbReference type="InterPro" id="IPR004843">
    <property type="entry name" value="Calcineurin-like_PHP"/>
</dbReference>
<dbReference type="PANTHER" id="PTHR46546">
    <property type="entry name" value="SHEWANELLA-LIKE PROTEIN PHOSPHATASE 1"/>
    <property type="match status" value="1"/>
</dbReference>
<dbReference type="InterPro" id="IPR029052">
    <property type="entry name" value="Metallo-depent_PP-like"/>
</dbReference>
<feature type="chain" id="PRO_5040916387" evidence="1">
    <location>
        <begin position="21"/>
        <end position="358"/>
    </location>
</feature>
<evidence type="ECO:0000313" key="4">
    <source>
        <dbReference type="Proteomes" id="UP001142592"/>
    </source>
</evidence>
<reference evidence="3" key="1">
    <citation type="submission" date="2022-11" db="EMBL/GenBank/DDBJ databases">
        <authorList>
            <person name="Graham C."/>
            <person name="Newman J.D."/>
        </authorList>
    </citation>
    <scope>NUCLEOTIDE SEQUENCE</scope>
    <source>
        <strain evidence="3">DSM 19486</strain>
    </source>
</reference>
<evidence type="ECO:0000313" key="3">
    <source>
        <dbReference type="EMBL" id="MCX3266316.1"/>
    </source>
</evidence>
<protein>
    <submittedName>
        <fullName evidence="3">Metallophosphoesterase</fullName>
    </submittedName>
</protein>
<feature type="signal peptide" evidence="1">
    <location>
        <begin position="1"/>
        <end position="20"/>
    </location>
</feature>
<dbReference type="EMBL" id="JAPJUH010000005">
    <property type="protein sequence ID" value="MCX3266316.1"/>
    <property type="molecule type" value="Genomic_DNA"/>
</dbReference>
<gene>
    <name evidence="3" type="ORF">OQZ29_16270</name>
</gene>
<comment type="caution">
    <text evidence="3">The sequence shown here is derived from an EMBL/GenBank/DDBJ whole genome shotgun (WGS) entry which is preliminary data.</text>
</comment>
<dbReference type="Proteomes" id="UP001142592">
    <property type="component" value="Unassembled WGS sequence"/>
</dbReference>
<proteinExistence type="predicted"/>
<dbReference type="SUPFAM" id="SSF56300">
    <property type="entry name" value="Metallo-dependent phosphatases"/>
    <property type="match status" value="1"/>
</dbReference>
<keyword evidence="4" id="KW-1185">Reference proteome</keyword>
<dbReference type="PANTHER" id="PTHR46546:SF4">
    <property type="entry name" value="SHEWANELLA-LIKE PROTEIN PHOSPHATASE 1"/>
    <property type="match status" value="1"/>
</dbReference>
<organism evidence="3 4">
    <name type="scientific">Pedobacter agri</name>
    <dbReference type="NCBI Taxonomy" id="454586"/>
    <lineage>
        <taxon>Bacteria</taxon>
        <taxon>Pseudomonadati</taxon>
        <taxon>Bacteroidota</taxon>
        <taxon>Sphingobacteriia</taxon>
        <taxon>Sphingobacteriales</taxon>
        <taxon>Sphingobacteriaceae</taxon>
        <taxon>Pedobacter</taxon>
    </lineage>
</organism>